<dbReference type="PROSITE" id="PS00067">
    <property type="entry name" value="3HCDH"/>
    <property type="match status" value="1"/>
</dbReference>
<feature type="domain" description="3-hydroxyacyl-CoA dehydrogenase C-terminal" evidence="6">
    <location>
        <begin position="186"/>
        <end position="284"/>
    </location>
</feature>
<dbReference type="Gene3D" id="1.10.1040.10">
    <property type="entry name" value="N-(1-d-carboxylethyl)-l-norvaline Dehydrogenase, domain 2"/>
    <property type="match status" value="1"/>
</dbReference>
<dbReference type="EMBL" id="DXES01000001">
    <property type="protein sequence ID" value="HIX64617.1"/>
    <property type="molecule type" value="Genomic_DNA"/>
</dbReference>
<keyword evidence="5" id="KW-0520">NAD</keyword>
<gene>
    <name evidence="8" type="ORF">H9736_00050</name>
</gene>
<evidence type="ECO:0000256" key="1">
    <source>
        <dbReference type="ARBA" id="ARBA00005086"/>
    </source>
</evidence>
<comment type="caution">
    <text evidence="8">The sequence shown here is derived from an EMBL/GenBank/DDBJ whole genome shotgun (WGS) entry which is preliminary data.</text>
</comment>
<dbReference type="InterPro" id="IPR006180">
    <property type="entry name" value="3-OHacyl-CoA_DH_CS"/>
</dbReference>
<evidence type="ECO:0000313" key="9">
    <source>
        <dbReference type="Proteomes" id="UP000886800"/>
    </source>
</evidence>
<dbReference type="InterPro" id="IPR006176">
    <property type="entry name" value="3-OHacyl-CoA_DH_NAD-bd"/>
</dbReference>
<dbReference type="GO" id="GO:0006631">
    <property type="term" value="P:fatty acid metabolic process"/>
    <property type="evidence" value="ECO:0007669"/>
    <property type="project" value="InterPro"/>
</dbReference>
<dbReference type="InterPro" id="IPR006108">
    <property type="entry name" value="3HC_DH_C"/>
</dbReference>
<feature type="binding site" evidence="5">
    <location>
        <begin position="10"/>
        <end position="15"/>
    </location>
    <ligand>
        <name>NAD(+)</name>
        <dbReference type="ChEBI" id="CHEBI:57540"/>
    </ligand>
</feature>
<protein>
    <submittedName>
        <fullName evidence="8">3-hydroxyacyl-CoA dehydrogenase family protein</fullName>
    </submittedName>
</protein>
<comment type="pathway">
    <text evidence="1">Lipid metabolism; butanoate metabolism.</text>
</comment>
<keyword evidence="3" id="KW-0560">Oxidoreductase</keyword>
<dbReference type="Pfam" id="PF02737">
    <property type="entry name" value="3HCDH_N"/>
    <property type="match status" value="1"/>
</dbReference>
<dbReference type="AlphaFoldDB" id="A0A9D2B719"/>
<sequence>MNPNKVVIAGAGVMGASLAQVYALAGYETWVYDLFEAGIQKGRHLLALNQETMVREGLVTAEASQAALDRIQFTLEKDCFTGCGLVVECTVERMDSKQAFFREISRLVPAQALLATNTSGLKISEIAQAVEGPHRFMGQHWLNPPHLLPLCEIIAGEQTSPACVQQMRKLVEGLGKQPVVVKDINGFIINRIQFAVLREALYIVDSGAATFQDVDTVLKAGMGLRYAALGPFGVADFGGLDTFDHINSYLNAELCDAKEGNARLHRMVEEGKLGVKSGQGFYDYSGDKADQAIRERDRLFIELAKVLYFKKEGTGHAQ</sequence>
<feature type="binding site" evidence="5">
    <location>
        <position position="33"/>
    </location>
    <ligand>
        <name>NAD(+)</name>
        <dbReference type="ChEBI" id="CHEBI:57540"/>
    </ligand>
</feature>
<dbReference type="InterPro" id="IPR008927">
    <property type="entry name" value="6-PGluconate_DH-like_C_sf"/>
</dbReference>
<feature type="site" description="Important for catalytic activity" evidence="4">
    <location>
        <position position="140"/>
    </location>
</feature>
<evidence type="ECO:0000256" key="3">
    <source>
        <dbReference type="ARBA" id="ARBA00023002"/>
    </source>
</evidence>
<comment type="similarity">
    <text evidence="2">Belongs to the 3-hydroxyacyl-CoA dehydrogenase family.</text>
</comment>
<feature type="binding site" evidence="5">
    <location>
        <position position="119"/>
    </location>
    <ligand>
        <name>NAD(+)</name>
        <dbReference type="ChEBI" id="CHEBI:57540"/>
    </ligand>
</feature>
<dbReference type="InterPro" id="IPR013328">
    <property type="entry name" value="6PGD_dom2"/>
</dbReference>
<feature type="domain" description="3-hydroxyacyl-CoA dehydrogenase NAD binding" evidence="7">
    <location>
        <begin position="5"/>
        <end position="184"/>
    </location>
</feature>
<dbReference type="InterPro" id="IPR036291">
    <property type="entry name" value="NAD(P)-bd_dom_sf"/>
</dbReference>
<feature type="binding site" evidence="5">
    <location>
        <position position="276"/>
    </location>
    <ligand>
        <name>NAD(+)</name>
        <dbReference type="ChEBI" id="CHEBI:57540"/>
    </ligand>
</feature>
<dbReference type="GO" id="GO:0070403">
    <property type="term" value="F:NAD+ binding"/>
    <property type="evidence" value="ECO:0007669"/>
    <property type="project" value="InterPro"/>
</dbReference>
<dbReference type="Proteomes" id="UP000886800">
    <property type="component" value="Unassembled WGS sequence"/>
</dbReference>
<organism evidence="8 9">
    <name type="scientific">Candidatus Anaerotruncus excrementipullorum</name>
    <dbReference type="NCBI Taxonomy" id="2838465"/>
    <lineage>
        <taxon>Bacteria</taxon>
        <taxon>Bacillati</taxon>
        <taxon>Bacillota</taxon>
        <taxon>Clostridia</taxon>
        <taxon>Eubacteriales</taxon>
        <taxon>Oscillospiraceae</taxon>
        <taxon>Anaerotruncus</taxon>
    </lineage>
</organism>
<evidence type="ECO:0000259" key="7">
    <source>
        <dbReference type="Pfam" id="PF02737"/>
    </source>
</evidence>
<dbReference type="GO" id="GO:0016616">
    <property type="term" value="F:oxidoreductase activity, acting on the CH-OH group of donors, NAD or NADP as acceptor"/>
    <property type="evidence" value="ECO:0007669"/>
    <property type="project" value="InterPro"/>
</dbReference>
<dbReference type="PANTHER" id="PTHR48075">
    <property type="entry name" value="3-HYDROXYACYL-COA DEHYDROGENASE FAMILY PROTEIN"/>
    <property type="match status" value="1"/>
</dbReference>
<reference evidence="8" key="2">
    <citation type="submission" date="2021-04" db="EMBL/GenBank/DDBJ databases">
        <authorList>
            <person name="Gilroy R."/>
        </authorList>
    </citation>
    <scope>NUCLEOTIDE SEQUENCE</scope>
    <source>
        <strain evidence="8">CHK188-5543</strain>
    </source>
</reference>
<reference evidence="8" key="1">
    <citation type="journal article" date="2021" name="PeerJ">
        <title>Extensive microbial diversity within the chicken gut microbiome revealed by metagenomics and culture.</title>
        <authorList>
            <person name="Gilroy R."/>
            <person name="Ravi A."/>
            <person name="Getino M."/>
            <person name="Pursley I."/>
            <person name="Horton D.L."/>
            <person name="Alikhan N.F."/>
            <person name="Baker D."/>
            <person name="Gharbi K."/>
            <person name="Hall N."/>
            <person name="Watson M."/>
            <person name="Adriaenssens E.M."/>
            <person name="Foster-Nyarko E."/>
            <person name="Jarju S."/>
            <person name="Secka A."/>
            <person name="Antonio M."/>
            <person name="Oren A."/>
            <person name="Chaudhuri R.R."/>
            <person name="La Ragione R."/>
            <person name="Hildebrand F."/>
            <person name="Pallen M.J."/>
        </authorList>
    </citation>
    <scope>NUCLEOTIDE SEQUENCE</scope>
    <source>
        <strain evidence="8">CHK188-5543</strain>
    </source>
</reference>
<evidence type="ECO:0000259" key="6">
    <source>
        <dbReference type="Pfam" id="PF00725"/>
    </source>
</evidence>
<dbReference type="Pfam" id="PF00725">
    <property type="entry name" value="3HCDH"/>
    <property type="match status" value="1"/>
</dbReference>
<feature type="binding site" evidence="5">
    <location>
        <position position="143"/>
    </location>
    <ligand>
        <name>NAD(+)</name>
        <dbReference type="ChEBI" id="CHEBI:57540"/>
    </ligand>
</feature>
<dbReference type="PANTHER" id="PTHR48075:SF5">
    <property type="entry name" value="3-HYDROXYBUTYRYL-COA DEHYDROGENASE"/>
    <property type="match status" value="1"/>
</dbReference>
<evidence type="ECO:0000256" key="5">
    <source>
        <dbReference type="PIRSR" id="PIRSR000105-2"/>
    </source>
</evidence>
<dbReference type="SUPFAM" id="SSF51735">
    <property type="entry name" value="NAD(P)-binding Rossmann-fold domains"/>
    <property type="match status" value="1"/>
</dbReference>
<dbReference type="SUPFAM" id="SSF48179">
    <property type="entry name" value="6-phosphogluconate dehydrogenase C-terminal domain-like"/>
    <property type="match status" value="1"/>
</dbReference>
<dbReference type="PIRSF" id="PIRSF000105">
    <property type="entry name" value="HCDH"/>
    <property type="match status" value="1"/>
</dbReference>
<dbReference type="InterPro" id="IPR022694">
    <property type="entry name" value="3-OHacyl-CoA_DH"/>
</dbReference>
<evidence type="ECO:0000256" key="4">
    <source>
        <dbReference type="PIRSR" id="PIRSR000105-1"/>
    </source>
</evidence>
<dbReference type="Gene3D" id="3.40.50.720">
    <property type="entry name" value="NAD(P)-binding Rossmann-like Domain"/>
    <property type="match status" value="1"/>
</dbReference>
<proteinExistence type="inferred from homology"/>
<evidence type="ECO:0000313" key="8">
    <source>
        <dbReference type="EMBL" id="HIX64617.1"/>
    </source>
</evidence>
<feature type="binding site" evidence="5">
    <location>
        <position position="92"/>
    </location>
    <ligand>
        <name>NAD(+)</name>
        <dbReference type="ChEBI" id="CHEBI:57540"/>
    </ligand>
</feature>
<evidence type="ECO:0000256" key="2">
    <source>
        <dbReference type="ARBA" id="ARBA00009463"/>
    </source>
</evidence>
<name>A0A9D2B719_9FIRM</name>
<feature type="binding site" evidence="5">
    <location>
        <position position="97"/>
    </location>
    <ligand>
        <name>NAD(+)</name>
        <dbReference type="ChEBI" id="CHEBI:57540"/>
    </ligand>
</feature>
<accession>A0A9D2B719</accession>